<accession>A0A2P2Q5Z1</accession>
<protein>
    <submittedName>
        <fullName evidence="2">Uncharacterized protein</fullName>
    </submittedName>
</protein>
<feature type="region of interest" description="Disordered" evidence="1">
    <location>
        <begin position="1"/>
        <end position="28"/>
    </location>
</feature>
<dbReference type="EMBL" id="GGEC01081918">
    <property type="protein sequence ID" value="MBX62402.1"/>
    <property type="molecule type" value="Transcribed_RNA"/>
</dbReference>
<feature type="compositionally biased region" description="Polar residues" evidence="1">
    <location>
        <begin position="1"/>
        <end position="19"/>
    </location>
</feature>
<dbReference type="AlphaFoldDB" id="A0A2P2Q5Z1"/>
<name>A0A2P2Q5Z1_RHIMU</name>
<reference evidence="2" key="1">
    <citation type="submission" date="2018-02" db="EMBL/GenBank/DDBJ databases">
        <title>Rhizophora mucronata_Transcriptome.</title>
        <authorList>
            <person name="Meera S.P."/>
            <person name="Sreeshan A."/>
            <person name="Augustine A."/>
        </authorList>
    </citation>
    <scope>NUCLEOTIDE SEQUENCE</scope>
    <source>
        <tissue evidence="2">Leaf</tissue>
    </source>
</reference>
<organism evidence="2">
    <name type="scientific">Rhizophora mucronata</name>
    <name type="common">Asiatic mangrove</name>
    <dbReference type="NCBI Taxonomy" id="61149"/>
    <lineage>
        <taxon>Eukaryota</taxon>
        <taxon>Viridiplantae</taxon>
        <taxon>Streptophyta</taxon>
        <taxon>Embryophyta</taxon>
        <taxon>Tracheophyta</taxon>
        <taxon>Spermatophyta</taxon>
        <taxon>Magnoliopsida</taxon>
        <taxon>eudicotyledons</taxon>
        <taxon>Gunneridae</taxon>
        <taxon>Pentapetalae</taxon>
        <taxon>rosids</taxon>
        <taxon>fabids</taxon>
        <taxon>Malpighiales</taxon>
        <taxon>Rhizophoraceae</taxon>
        <taxon>Rhizophora</taxon>
    </lineage>
</organism>
<evidence type="ECO:0000313" key="2">
    <source>
        <dbReference type="EMBL" id="MBX62402.1"/>
    </source>
</evidence>
<proteinExistence type="predicted"/>
<sequence>MSLSVSSMTPRKASTTIPTGSGDDCVQF</sequence>
<evidence type="ECO:0000256" key="1">
    <source>
        <dbReference type="SAM" id="MobiDB-lite"/>
    </source>
</evidence>